<organism evidence="1">
    <name type="scientific">Arundo donax</name>
    <name type="common">Giant reed</name>
    <name type="synonym">Donax arundinaceus</name>
    <dbReference type="NCBI Taxonomy" id="35708"/>
    <lineage>
        <taxon>Eukaryota</taxon>
        <taxon>Viridiplantae</taxon>
        <taxon>Streptophyta</taxon>
        <taxon>Embryophyta</taxon>
        <taxon>Tracheophyta</taxon>
        <taxon>Spermatophyta</taxon>
        <taxon>Magnoliopsida</taxon>
        <taxon>Liliopsida</taxon>
        <taxon>Poales</taxon>
        <taxon>Poaceae</taxon>
        <taxon>PACMAD clade</taxon>
        <taxon>Arundinoideae</taxon>
        <taxon>Arundineae</taxon>
        <taxon>Arundo</taxon>
    </lineage>
</organism>
<reference evidence="1" key="1">
    <citation type="submission" date="2014-09" db="EMBL/GenBank/DDBJ databases">
        <authorList>
            <person name="Magalhaes I.L.F."/>
            <person name="Oliveira U."/>
            <person name="Santos F.R."/>
            <person name="Vidigal T.H.D.A."/>
            <person name="Brescovit A.D."/>
            <person name="Santos A.J."/>
        </authorList>
    </citation>
    <scope>NUCLEOTIDE SEQUENCE</scope>
    <source>
        <tissue evidence="1">Shoot tissue taken approximately 20 cm above the soil surface</tissue>
    </source>
</reference>
<proteinExistence type="predicted"/>
<sequence length="36" mass="4122">MTLQLKMSKKECSQGLSDYMYPTVFKASPRRRLGVA</sequence>
<evidence type="ECO:0000313" key="1">
    <source>
        <dbReference type="EMBL" id="JAD96072.1"/>
    </source>
</evidence>
<accession>A0A0A9EJ61</accession>
<dbReference type="EMBL" id="GBRH01201823">
    <property type="protein sequence ID" value="JAD96072.1"/>
    <property type="molecule type" value="Transcribed_RNA"/>
</dbReference>
<dbReference type="AlphaFoldDB" id="A0A0A9EJ61"/>
<reference evidence="1" key="2">
    <citation type="journal article" date="2015" name="Data Brief">
        <title>Shoot transcriptome of the giant reed, Arundo donax.</title>
        <authorList>
            <person name="Barrero R.A."/>
            <person name="Guerrero F.D."/>
            <person name="Moolhuijzen P."/>
            <person name="Goolsby J.A."/>
            <person name="Tidwell J."/>
            <person name="Bellgard S.E."/>
            <person name="Bellgard M.I."/>
        </authorList>
    </citation>
    <scope>NUCLEOTIDE SEQUENCE</scope>
    <source>
        <tissue evidence="1">Shoot tissue taken approximately 20 cm above the soil surface</tissue>
    </source>
</reference>
<protein>
    <submittedName>
        <fullName evidence="1">Uncharacterized protein</fullName>
    </submittedName>
</protein>
<name>A0A0A9EJ61_ARUDO</name>